<name>A0A1S4D2Q0_TOBAC</name>
<dbReference type="OrthoDB" id="1225561at2759"/>
<feature type="compositionally biased region" description="Basic and acidic residues" evidence="1">
    <location>
        <begin position="29"/>
        <end position="42"/>
    </location>
</feature>
<dbReference type="PaxDb" id="4097-A0A1S4D2Q0"/>
<dbReference type="RefSeq" id="XP_016507603.1">
    <property type="nucleotide sequence ID" value="XM_016652117.2"/>
</dbReference>
<dbReference type="KEGG" id="nta:107825284"/>
<dbReference type="OMA" id="SCQLNDC"/>
<evidence type="ECO:0000313" key="3">
    <source>
        <dbReference type="RefSeq" id="XP_016507603.1"/>
    </source>
</evidence>
<reference evidence="2" key="1">
    <citation type="journal article" date="2014" name="Nat. Commun.">
        <title>The tobacco genome sequence and its comparison with those of tomato and potato.</title>
        <authorList>
            <person name="Sierro N."/>
            <person name="Battey J.N."/>
            <person name="Ouadi S."/>
            <person name="Bakaher N."/>
            <person name="Bovet L."/>
            <person name="Willig A."/>
            <person name="Goepfert S."/>
            <person name="Peitsch M.C."/>
            <person name="Ivanov N.V."/>
        </authorList>
    </citation>
    <scope>NUCLEOTIDE SEQUENCE [LARGE SCALE GENOMIC DNA]</scope>
</reference>
<accession>A0A1S4D2Q0</accession>
<dbReference type="RefSeq" id="XP_016507603.1">
    <property type="nucleotide sequence ID" value="XM_016652117.1"/>
</dbReference>
<dbReference type="AlphaFoldDB" id="A0A1S4D2Q0"/>
<sequence>MKDSDWILYMFGLKGKEHDRKKKIQNQRSDVENEGKSGKDQDGSFEETVLAKEQPKDTDEETATPGATKDITENAGKGVFSGSKKVHESTDEPANEDVGTSCQLNDCAQSPSDAKRQRLANEDVGTSPQQNDVAQAKRQKME</sequence>
<evidence type="ECO:0000313" key="2">
    <source>
        <dbReference type="Proteomes" id="UP000790787"/>
    </source>
</evidence>
<proteinExistence type="predicted"/>
<evidence type="ECO:0000256" key="1">
    <source>
        <dbReference type="SAM" id="MobiDB-lite"/>
    </source>
</evidence>
<organism evidence="2 3">
    <name type="scientific">Nicotiana tabacum</name>
    <name type="common">Common tobacco</name>
    <dbReference type="NCBI Taxonomy" id="4097"/>
    <lineage>
        <taxon>Eukaryota</taxon>
        <taxon>Viridiplantae</taxon>
        <taxon>Streptophyta</taxon>
        <taxon>Embryophyta</taxon>
        <taxon>Tracheophyta</taxon>
        <taxon>Spermatophyta</taxon>
        <taxon>Magnoliopsida</taxon>
        <taxon>eudicotyledons</taxon>
        <taxon>Gunneridae</taxon>
        <taxon>Pentapetalae</taxon>
        <taxon>asterids</taxon>
        <taxon>lamiids</taxon>
        <taxon>Solanales</taxon>
        <taxon>Solanaceae</taxon>
        <taxon>Nicotianoideae</taxon>
        <taxon>Nicotianeae</taxon>
        <taxon>Nicotiana</taxon>
    </lineage>
</organism>
<feature type="compositionally biased region" description="Polar residues" evidence="1">
    <location>
        <begin position="124"/>
        <end position="133"/>
    </location>
</feature>
<feature type="region of interest" description="Disordered" evidence="1">
    <location>
        <begin position="17"/>
        <end position="142"/>
    </location>
</feature>
<dbReference type="GeneID" id="107825284"/>
<keyword evidence="2" id="KW-1185">Reference proteome</keyword>
<feature type="compositionally biased region" description="Polar residues" evidence="1">
    <location>
        <begin position="98"/>
        <end position="112"/>
    </location>
</feature>
<dbReference type="Proteomes" id="UP000790787">
    <property type="component" value="Chromosome 9"/>
</dbReference>
<reference evidence="3" key="2">
    <citation type="submission" date="2025-08" db="UniProtKB">
        <authorList>
            <consortium name="RefSeq"/>
        </authorList>
    </citation>
    <scope>IDENTIFICATION</scope>
    <source>
        <tissue evidence="3">Leaf</tissue>
    </source>
</reference>
<protein>
    <submittedName>
        <fullName evidence="3">Uncharacterized protein LOC107825284</fullName>
    </submittedName>
</protein>
<gene>
    <name evidence="3" type="primary">LOC107825284</name>
</gene>